<dbReference type="InterPro" id="IPR004675">
    <property type="entry name" value="AhpD_core"/>
</dbReference>
<name>A0ABV4CDX2_9PSEU</name>
<comment type="caution">
    <text evidence="2">The sequence shown here is derived from an EMBL/GenBank/DDBJ whole genome shotgun (WGS) entry which is preliminary data.</text>
</comment>
<gene>
    <name evidence="2" type="ORF">AB8O55_01450</name>
</gene>
<evidence type="ECO:0000313" key="2">
    <source>
        <dbReference type="EMBL" id="MEY8038051.1"/>
    </source>
</evidence>
<feature type="domain" description="Carboxymuconolactone decarboxylase-like" evidence="1">
    <location>
        <begin position="16"/>
        <end position="99"/>
    </location>
</feature>
<reference evidence="2 3" key="1">
    <citation type="submission" date="2024-08" db="EMBL/GenBank/DDBJ databases">
        <title>Genome mining of Saccharopolyspora cebuensis PGLac3 from Nigerian medicinal plant.</title>
        <authorList>
            <person name="Ezeobiora C.E."/>
            <person name="Igbokwe N.H."/>
            <person name="Amin D.H."/>
            <person name="Mendie U.E."/>
        </authorList>
    </citation>
    <scope>NUCLEOTIDE SEQUENCE [LARGE SCALE GENOMIC DNA]</scope>
    <source>
        <strain evidence="2 3">PGLac3</strain>
    </source>
</reference>
<organism evidence="2 3">
    <name type="scientific">Saccharopolyspora cebuensis</name>
    <dbReference type="NCBI Taxonomy" id="418759"/>
    <lineage>
        <taxon>Bacteria</taxon>
        <taxon>Bacillati</taxon>
        <taxon>Actinomycetota</taxon>
        <taxon>Actinomycetes</taxon>
        <taxon>Pseudonocardiales</taxon>
        <taxon>Pseudonocardiaceae</taxon>
        <taxon>Saccharopolyspora</taxon>
    </lineage>
</organism>
<keyword evidence="3" id="KW-1185">Reference proteome</keyword>
<proteinExistence type="predicted"/>
<accession>A0ABV4CDX2</accession>
<evidence type="ECO:0000313" key="3">
    <source>
        <dbReference type="Proteomes" id="UP001564626"/>
    </source>
</evidence>
<evidence type="ECO:0000259" key="1">
    <source>
        <dbReference type="Pfam" id="PF02627"/>
    </source>
</evidence>
<dbReference type="SUPFAM" id="SSF69118">
    <property type="entry name" value="AhpD-like"/>
    <property type="match status" value="1"/>
</dbReference>
<dbReference type="PANTHER" id="PTHR35446:SF2">
    <property type="entry name" value="CARBOXYMUCONOLACTONE DECARBOXYLASE-LIKE DOMAIN-CONTAINING PROTEIN"/>
    <property type="match status" value="1"/>
</dbReference>
<dbReference type="NCBIfam" id="TIGR00778">
    <property type="entry name" value="ahpD_dom"/>
    <property type="match status" value="1"/>
</dbReference>
<dbReference type="EMBL" id="JBGEHV010000002">
    <property type="protein sequence ID" value="MEY8038051.1"/>
    <property type="molecule type" value="Genomic_DNA"/>
</dbReference>
<dbReference type="InterPro" id="IPR003779">
    <property type="entry name" value="CMD-like"/>
</dbReference>
<protein>
    <submittedName>
        <fullName evidence="2">Carboxymuconolactone decarboxylase family protein</fullName>
    </submittedName>
</protein>
<dbReference type="Proteomes" id="UP001564626">
    <property type="component" value="Unassembled WGS sequence"/>
</dbReference>
<dbReference type="Gene3D" id="1.20.1290.10">
    <property type="entry name" value="AhpD-like"/>
    <property type="match status" value="1"/>
</dbReference>
<dbReference type="InterPro" id="IPR029032">
    <property type="entry name" value="AhpD-like"/>
</dbReference>
<dbReference type="PANTHER" id="PTHR35446">
    <property type="entry name" value="SI:CH211-175M2.5"/>
    <property type="match status" value="1"/>
</dbReference>
<sequence>MTTAPNLDLARVTPDSFAALHRLAADTGARAQDAGLAPGLVELVRLRASQLNGCGYCQALHTRQAAELGEDEQRVADLARWPESAAFTDAERAALRLTEALTRVDGRGVDEEFRAAAEHFGEAELAGLLWTIAVIGAYNRLAIGSGLTG</sequence>
<dbReference type="Pfam" id="PF02627">
    <property type="entry name" value="CMD"/>
    <property type="match status" value="1"/>
</dbReference>
<dbReference type="RefSeq" id="WP_345361394.1">
    <property type="nucleotide sequence ID" value="NZ_BAABII010000005.1"/>
</dbReference>